<sequence>MCGEKWSDQKNPHYVLEIKIVVNMKKTESLFTDTDCSI</sequence>
<protein>
    <submittedName>
        <fullName evidence="1">Uncharacterized protein</fullName>
    </submittedName>
</protein>
<organism evidence="1 2">
    <name type="scientific">Blautia obeum ATCC 29174</name>
    <dbReference type="NCBI Taxonomy" id="411459"/>
    <lineage>
        <taxon>Bacteria</taxon>
        <taxon>Bacillati</taxon>
        <taxon>Bacillota</taxon>
        <taxon>Clostridia</taxon>
        <taxon>Lachnospirales</taxon>
        <taxon>Lachnospiraceae</taxon>
        <taxon>Blautia</taxon>
    </lineage>
</organism>
<reference evidence="1 2" key="2">
    <citation type="submission" date="2007-04" db="EMBL/GenBank/DDBJ databases">
        <title>Draft genome sequence of Ruminococcus obeum (ATCC 29174).</title>
        <authorList>
            <person name="Sudarsanam P."/>
            <person name="Ley R."/>
            <person name="Guruge J."/>
            <person name="Turnbaugh P.J."/>
            <person name="Mahowald M."/>
            <person name="Liep D."/>
            <person name="Gordon J."/>
        </authorList>
    </citation>
    <scope>NUCLEOTIDE SEQUENCE [LARGE SCALE GENOMIC DNA]</scope>
    <source>
        <strain evidence="1 2">ATCC 29174</strain>
    </source>
</reference>
<dbReference type="HOGENOM" id="CLU_3325143_0_0_9"/>
<dbReference type="EMBL" id="AAVO02000038">
    <property type="protein sequence ID" value="EDM85303.1"/>
    <property type="molecule type" value="Genomic_DNA"/>
</dbReference>
<evidence type="ECO:0000313" key="2">
    <source>
        <dbReference type="Proteomes" id="UP000006002"/>
    </source>
</evidence>
<reference evidence="1 2" key="1">
    <citation type="submission" date="2007-03" db="EMBL/GenBank/DDBJ databases">
        <authorList>
            <person name="Fulton L."/>
            <person name="Clifton S."/>
            <person name="Fulton B."/>
            <person name="Xu J."/>
            <person name="Minx P."/>
            <person name="Pepin K.H."/>
            <person name="Johnson M."/>
            <person name="Thiruvilangam P."/>
            <person name="Bhonagiri V."/>
            <person name="Nash W.E."/>
            <person name="Mardis E.R."/>
            <person name="Wilson R.K."/>
        </authorList>
    </citation>
    <scope>NUCLEOTIDE SEQUENCE [LARGE SCALE GENOMIC DNA]</scope>
    <source>
        <strain evidence="1 2">ATCC 29174</strain>
    </source>
</reference>
<dbReference type="AlphaFoldDB" id="A5ZYL6"/>
<dbReference type="Proteomes" id="UP000006002">
    <property type="component" value="Unassembled WGS sequence"/>
</dbReference>
<comment type="caution">
    <text evidence="1">The sequence shown here is derived from an EMBL/GenBank/DDBJ whole genome shotgun (WGS) entry which is preliminary data.</text>
</comment>
<evidence type="ECO:0000313" key="1">
    <source>
        <dbReference type="EMBL" id="EDM85303.1"/>
    </source>
</evidence>
<accession>A5ZYL6</accession>
<proteinExistence type="predicted"/>
<name>A5ZYL6_9FIRM</name>
<gene>
    <name evidence="1" type="ORF">RUMOBE_04133</name>
</gene>